<dbReference type="Gene3D" id="2.30.30.380">
    <property type="entry name" value="Zn-finger domain of Sec23/24"/>
    <property type="match status" value="2"/>
</dbReference>
<gene>
    <name evidence="4" type="primary">LOC106178153</name>
</gene>
<dbReference type="PANTHER" id="PTHR13803">
    <property type="entry name" value="SEC24-RELATED PROTEIN"/>
    <property type="match status" value="1"/>
</dbReference>
<dbReference type="PROSITE" id="PS50234">
    <property type="entry name" value="VWFA"/>
    <property type="match status" value="1"/>
</dbReference>
<feature type="compositionally biased region" description="Pro residues" evidence="1">
    <location>
        <begin position="359"/>
        <end position="368"/>
    </location>
</feature>
<dbReference type="GeneID" id="106178153"/>
<dbReference type="SUPFAM" id="SSF53300">
    <property type="entry name" value="vWA-like"/>
    <property type="match status" value="1"/>
</dbReference>
<evidence type="ECO:0000256" key="1">
    <source>
        <dbReference type="SAM" id="MobiDB-lite"/>
    </source>
</evidence>
<dbReference type="Pfam" id="PF04811">
    <property type="entry name" value="Sec23_trunk"/>
    <property type="match status" value="1"/>
</dbReference>
<feature type="region of interest" description="Disordered" evidence="1">
    <location>
        <begin position="829"/>
        <end position="877"/>
    </location>
</feature>
<evidence type="ECO:0000313" key="4">
    <source>
        <dbReference type="RefSeq" id="XP_013416673.1"/>
    </source>
</evidence>
<feature type="compositionally biased region" description="Low complexity" evidence="1">
    <location>
        <begin position="369"/>
        <end position="386"/>
    </location>
</feature>
<name>A0A1S3K210_LINAN</name>
<feature type="region of interest" description="Disordered" evidence="1">
    <location>
        <begin position="349"/>
        <end position="414"/>
    </location>
</feature>
<dbReference type="InterPro" id="IPR002035">
    <property type="entry name" value="VWF_A"/>
</dbReference>
<dbReference type="PANTHER" id="PTHR13803:SF36">
    <property type="entry name" value="TYPE A VON WILLEBRAND FACTOR DOMAIN-CONTAINING PROTEIN"/>
    <property type="match status" value="1"/>
</dbReference>
<reference evidence="4" key="1">
    <citation type="journal article" date="2015" name="Nat. Commun.">
        <title>The Lingula genome provides insights into brachiopod evolution and the origin of phosphate biomineralization.</title>
        <authorList>
            <person name="Luo Y.J."/>
            <person name="Takeuchi T."/>
            <person name="Koyanagi R."/>
            <person name="Yamada L."/>
            <person name="Kanda M."/>
            <person name="Khalturina M."/>
            <person name="Fujie M."/>
            <person name="Yamasaki S.I."/>
            <person name="Endo K."/>
            <person name="Satoh N."/>
        </authorList>
    </citation>
    <scope>NUCLEOTIDE SEQUENCE</scope>
</reference>
<proteinExistence type="predicted"/>
<keyword evidence="3" id="KW-1185">Reference proteome</keyword>
<dbReference type="SMART" id="SM00327">
    <property type="entry name" value="VWA"/>
    <property type="match status" value="1"/>
</dbReference>
<dbReference type="InterPro" id="IPR036465">
    <property type="entry name" value="vWFA_dom_sf"/>
</dbReference>
<protein>
    <submittedName>
        <fullName evidence="4">Uncharacterized protein LOC106178153</fullName>
    </submittedName>
</protein>
<dbReference type="GO" id="GO:0008270">
    <property type="term" value="F:zinc ion binding"/>
    <property type="evidence" value="ECO:0007669"/>
    <property type="project" value="InterPro"/>
</dbReference>
<dbReference type="GO" id="GO:0000149">
    <property type="term" value="F:SNARE binding"/>
    <property type="evidence" value="ECO:0007669"/>
    <property type="project" value="TreeGrafter"/>
</dbReference>
<accession>A0A1S3K210</accession>
<dbReference type="GO" id="GO:0070971">
    <property type="term" value="C:endoplasmic reticulum exit site"/>
    <property type="evidence" value="ECO:0007669"/>
    <property type="project" value="TreeGrafter"/>
</dbReference>
<dbReference type="AlphaFoldDB" id="A0A1S3K210"/>
<dbReference type="SUPFAM" id="SSF82919">
    <property type="entry name" value="Zn-finger domain of Sec23/24"/>
    <property type="match status" value="2"/>
</dbReference>
<reference evidence="4" key="2">
    <citation type="submission" date="2025-08" db="UniProtKB">
        <authorList>
            <consortium name="RefSeq"/>
        </authorList>
    </citation>
    <scope>IDENTIFICATION</scope>
</reference>
<feature type="compositionally biased region" description="Low complexity" evidence="1">
    <location>
        <begin position="102"/>
        <end position="119"/>
    </location>
</feature>
<dbReference type="GO" id="GO:0030127">
    <property type="term" value="C:COPII vesicle coat"/>
    <property type="evidence" value="ECO:0007669"/>
    <property type="project" value="InterPro"/>
</dbReference>
<dbReference type="RefSeq" id="XP_013416673.1">
    <property type="nucleotide sequence ID" value="XM_013561219.2"/>
</dbReference>
<dbReference type="OrthoDB" id="1724672at2759"/>
<dbReference type="GO" id="GO:0090110">
    <property type="term" value="P:COPII-coated vesicle cargo loading"/>
    <property type="evidence" value="ECO:0007669"/>
    <property type="project" value="TreeGrafter"/>
</dbReference>
<feature type="region of interest" description="Disordered" evidence="1">
    <location>
        <begin position="70"/>
        <end position="152"/>
    </location>
</feature>
<feature type="compositionally biased region" description="Basic and acidic residues" evidence="1">
    <location>
        <begin position="838"/>
        <end position="848"/>
    </location>
</feature>
<dbReference type="InterPro" id="IPR050550">
    <property type="entry name" value="SEC23_SEC24_subfamily"/>
</dbReference>
<dbReference type="KEGG" id="lak:106178153"/>
<feature type="domain" description="VWFA" evidence="2">
    <location>
        <begin position="527"/>
        <end position="787"/>
    </location>
</feature>
<dbReference type="InParanoid" id="A0A1S3K210"/>
<feature type="compositionally biased region" description="Pro residues" evidence="1">
    <location>
        <begin position="92"/>
        <end position="101"/>
    </location>
</feature>
<dbReference type="Proteomes" id="UP000085678">
    <property type="component" value="Unplaced"/>
</dbReference>
<sequence length="1101" mass="118956">MDFASKYVYDYENSDEECVSEDELEHGMTLSDDESDYDELAPRAVAAAAVAYDNVGETTKDPVVADAAVYDNAEEQRYEEIPGGGPPLAGGAPPPPPPLPPRSGGFFSSFFSSLRGSSSKPKEHASAPKPGQLKSEKKKKKMSHWRSVPAAGVTQANVQGKKFRRADTNVVSIKFQTLTSPSHMHTGDPVSCSKCQALLSHISKLHNQGEDQVWTCEFCGEGNIVDLVPEEMPQKEDVTYMIQPAPVTTASGKSGADESVVIFVVDTSGSMCVTTEVPGKVNLRGRERLSRLQSFNERHEDQHLPGQRHDVTYVSRLQGVQAAVAHQLAELEKDHPNRRVALIEFNNEVRGGPPLAGGAPPPPPPLPPRSGGFFSSFFSSLRGSSSKPKEHASAPKPGQLKSEKKKKKMSHWRSVPAAGVTQANVQGKKFRRADTNVVSIKFQTLTSPSHMHTGDPVSCSKCQALLSHISKLHNQGEDQVWTCEFCGEGNIVDLVPEEMPQKEDVTYMIQPAPVTTASGKSGADESVVIFVVDTSGSMCVTTEVPGKVNLRGRERLSRLQSFNERHEDQHLPGQRHDVTYVSRLQGVQAAVAHQLAELEKDHPNRRVALIEFNNEVTVIGDGSGTPITVTGDKLTSKDALVDIASDLQLPKNVKDTRQNLDKKVFDLEEGGGTALGPALLIAVAMASKYTASKVIICTDGMANVGLGRLDEENSQEAAEEFYTEVGQMAVDKGVGVSVITIKGTDCKLVELGKVADTTGGQVNIVDPLKLTQEFGSILADPIIATNVTATFILHKGLYIRDEESKESRATKFIGNVTVDTEVTFEYGVRHQKKQKKEKKNEEEGKEEVADAQVTTEKTESEAGAEVGAEAGPKVEAGAGAKVEAEAGDEVGAETGAKIGAEAGPSTGDAGVGDLSELPFQLQIKYTDLEGSQAMRVLTQSKPITKDRNVAEREMNLQVIGAHTAQTTARLALQGDYTASRLNAFTKQRLVSRHTKTNTSARAAYRQFFCNIAPIEQTVNAQLQSERQLYGGSTHSDDEMDEVSEVAEACVSAPPNLGNKKGKKGLKKLKSRKAECNDALYEQLFKAQRSKSEAFSTPKSDG</sequence>
<dbReference type="InterPro" id="IPR006896">
    <property type="entry name" value="Sec23/24_trunk_dom"/>
</dbReference>
<feature type="compositionally biased region" description="Low complexity" evidence="1">
    <location>
        <begin position="861"/>
        <end position="877"/>
    </location>
</feature>
<dbReference type="GO" id="GO:0006886">
    <property type="term" value="P:intracellular protein transport"/>
    <property type="evidence" value="ECO:0007669"/>
    <property type="project" value="InterPro"/>
</dbReference>
<dbReference type="InterPro" id="IPR036174">
    <property type="entry name" value="Znf_Sec23_Sec24_sf"/>
</dbReference>
<evidence type="ECO:0000259" key="2">
    <source>
        <dbReference type="PROSITE" id="PS50234"/>
    </source>
</evidence>
<dbReference type="Gene3D" id="3.40.50.410">
    <property type="entry name" value="von Willebrand factor, type A domain"/>
    <property type="match status" value="1"/>
</dbReference>
<organism evidence="3 4">
    <name type="scientific">Lingula anatina</name>
    <name type="common">Brachiopod</name>
    <name type="synonym">Lingula unguis</name>
    <dbReference type="NCBI Taxonomy" id="7574"/>
    <lineage>
        <taxon>Eukaryota</taxon>
        <taxon>Metazoa</taxon>
        <taxon>Spiralia</taxon>
        <taxon>Lophotrochozoa</taxon>
        <taxon>Brachiopoda</taxon>
        <taxon>Linguliformea</taxon>
        <taxon>Lingulata</taxon>
        <taxon>Lingulida</taxon>
        <taxon>Linguloidea</taxon>
        <taxon>Lingulidae</taxon>
        <taxon>Lingula</taxon>
    </lineage>
</organism>
<evidence type="ECO:0000313" key="3">
    <source>
        <dbReference type="Proteomes" id="UP000085678"/>
    </source>
</evidence>
<dbReference type="STRING" id="7574.A0A1S3K210"/>